<evidence type="ECO:0000313" key="1">
    <source>
        <dbReference type="EMBL" id="MQM22309.1"/>
    </source>
</evidence>
<name>A0A843XR70_COLES</name>
<protein>
    <submittedName>
        <fullName evidence="1">Uncharacterized protein</fullName>
    </submittedName>
</protein>
<dbReference type="EMBL" id="NMUH01012636">
    <property type="protein sequence ID" value="MQM22309.1"/>
    <property type="molecule type" value="Genomic_DNA"/>
</dbReference>
<keyword evidence="2" id="KW-1185">Reference proteome</keyword>
<comment type="caution">
    <text evidence="1">The sequence shown here is derived from an EMBL/GenBank/DDBJ whole genome shotgun (WGS) entry which is preliminary data.</text>
</comment>
<proteinExistence type="predicted"/>
<reference evidence="1" key="1">
    <citation type="submission" date="2017-07" db="EMBL/GenBank/DDBJ databases">
        <title>Taro Niue Genome Assembly and Annotation.</title>
        <authorList>
            <person name="Atibalentja N."/>
            <person name="Keating K."/>
            <person name="Fields C.J."/>
        </authorList>
    </citation>
    <scope>NUCLEOTIDE SEQUENCE</scope>
    <source>
        <strain evidence="1">Niue_2</strain>
        <tissue evidence="1">Leaf</tissue>
    </source>
</reference>
<organism evidence="1 2">
    <name type="scientific">Colocasia esculenta</name>
    <name type="common">Wild taro</name>
    <name type="synonym">Arum esculentum</name>
    <dbReference type="NCBI Taxonomy" id="4460"/>
    <lineage>
        <taxon>Eukaryota</taxon>
        <taxon>Viridiplantae</taxon>
        <taxon>Streptophyta</taxon>
        <taxon>Embryophyta</taxon>
        <taxon>Tracheophyta</taxon>
        <taxon>Spermatophyta</taxon>
        <taxon>Magnoliopsida</taxon>
        <taxon>Liliopsida</taxon>
        <taxon>Araceae</taxon>
        <taxon>Aroideae</taxon>
        <taxon>Colocasieae</taxon>
        <taxon>Colocasia</taxon>
    </lineage>
</organism>
<dbReference type="AlphaFoldDB" id="A0A843XR70"/>
<sequence>MLWGGRLDMCTVKSQLIMQTNLLLPYLLKMTKDFESKMPLEVIFYGFEIICWWMRTSSSTTPSTAKSPTPIRESSMGGGIAHRLLLSIEVCARQISRDVSNRLLVLLKEDFMI</sequence>
<accession>A0A843XR70</accession>
<dbReference type="Proteomes" id="UP000652761">
    <property type="component" value="Unassembled WGS sequence"/>
</dbReference>
<evidence type="ECO:0000313" key="2">
    <source>
        <dbReference type="Proteomes" id="UP000652761"/>
    </source>
</evidence>
<gene>
    <name evidence="1" type="ORF">Taro_055359</name>
</gene>